<dbReference type="Proteomes" id="UP000245207">
    <property type="component" value="Unassembled WGS sequence"/>
</dbReference>
<keyword evidence="3" id="KW-1185">Reference proteome</keyword>
<evidence type="ECO:0000313" key="2">
    <source>
        <dbReference type="EMBL" id="PWA84602.1"/>
    </source>
</evidence>
<gene>
    <name evidence="2" type="ORF">CTI12_AA005490</name>
</gene>
<evidence type="ECO:0000313" key="3">
    <source>
        <dbReference type="Proteomes" id="UP000245207"/>
    </source>
</evidence>
<organism evidence="2 3">
    <name type="scientific">Artemisia annua</name>
    <name type="common">Sweet wormwood</name>
    <dbReference type="NCBI Taxonomy" id="35608"/>
    <lineage>
        <taxon>Eukaryota</taxon>
        <taxon>Viridiplantae</taxon>
        <taxon>Streptophyta</taxon>
        <taxon>Embryophyta</taxon>
        <taxon>Tracheophyta</taxon>
        <taxon>Spermatophyta</taxon>
        <taxon>Magnoliopsida</taxon>
        <taxon>eudicotyledons</taxon>
        <taxon>Gunneridae</taxon>
        <taxon>Pentapetalae</taxon>
        <taxon>asterids</taxon>
        <taxon>campanulids</taxon>
        <taxon>Asterales</taxon>
        <taxon>Asteraceae</taxon>
        <taxon>Asteroideae</taxon>
        <taxon>Anthemideae</taxon>
        <taxon>Artemisiinae</taxon>
        <taxon>Artemisia</taxon>
    </lineage>
</organism>
<dbReference type="EMBL" id="PKPP01001211">
    <property type="protein sequence ID" value="PWA84602.1"/>
    <property type="molecule type" value="Genomic_DNA"/>
</dbReference>
<dbReference type="PANTHER" id="PTHR33127">
    <property type="entry name" value="TRANSMEMBRANE PROTEIN"/>
    <property type="match status" value="1"/>
</dbReference>
<dbReference type="PANTHER" id="PTHR33127:SF5">
    <property type="entry name" value="TRANSMEMBRANE PROTEIN"/>
    <property type="match status" value="1"/>
</dbReference>
<reference evidence="2 3" key="1">
    <citation type="journal article" date="2018" name="Mol. Plant">
        <title>The genome of Artemisia annua provides insight into the evolution of Asteraceae family and artemisinin biosynthesis.</title>
        <authorList>
            <person name="Shen Q."/>
            <person name="Zhang L."/>
            <person name="Liao Z."/>
            <person name="Wang S."/>
            <person name="Yan T."/>
            <person name="Shi P."/>
            <person name="Liu M."/>
            <person name="Fu X."/>
            <person name="Pan Q."/>
            <person name="Wang Y."/>
            <person name="Lv Z."/>
            <person name="Lu X."/>
            <person name="Zhang F."/>
            <person name="Jiang W."/>
            <person name="Ma Y."/>
            <person name="Chen M."/>
            <person name="Hao X."/>
            <person name="Li L."/>
            <person name="Tang Y."/>
            <person name="Lv G."/>
            <person name="Zhou Y."/>
            <person name="Sun X."/>
            <person name="Brodelius P.E."/>
            <person name="Rose J.K.C."/>
            <person name="Tang K."/>
        </authorList>
    </citation>
    <scope>NUCLEOTIDE SEQUENCE [LARGE SCALE GENOMIC DNA]</scope>
    <source>
        <strain evidence="3">cv. Huhao1</strain>
        <tissue evidence="2">Leaf</tissue>
    </source>
</reference>
<name>A0A2U1PFT2_ARTAN</name>
<accession>A0A2U1PFT2</accession>
<evidence type="ECO:0000259" key="1">
    <source>
        <dbReference type="Pfam" id="PF03478"/>
    </source>
</evidence>
<protein>
    <recommendedName>
        <fullName evidence="1">KIB1-4 beta-propeller domain-containing protein</fullName>
    </recommendedName>
</protein>
<dbReference type="Pfam" id="PF03478">
    <property type="entry name" value="Beta-prop_KIB1-4"/>
    <property type="match status" value="2"/>
</dbReference>
<dbReference type="AlphaFoldDB" id="A0A2U1PFT2"/>
<dbReference type="OrthoDB" id="1863935at2759"/>
<comment type="caution">
    <text evidence="2">The sequence shown here is derived from an EMBL/GenBank/DDBJ whole genome shotgun (WGS) entry which is preliminary data.</text>
</comment>
<feature type="domain" description="KIB1-4 beta-propeller" evidence="1">
    <location>
        <begin position="324"/>
        <end position="554"/>
    </location>
</feature>
<proteinExistence type="predicted"/>
<feature type="domain" description="KIB1-4 beta-propeller" evidence="1">
    <location>
        <begin position="3"/>
        <end position="108"/>
    </location>
</feature>
<sequence>MWFLWNPVTSKFIRLPPLLYKDGDSHDIGQCCLSSPPHDPNSILLVTRSKKPNFVFCRLDHKRKKSRWIEMSYAKKLKKLTDEDDILDSLTWCNGKVYAMGAGMDIIIQIDVVVKEKEVVISLLPLPEFPFPDYNGTFKLTSKTSTWEEIDDLKDAIFFVNIYDWSICYYPAIASELGGYVHILADNPHMIHSYHVKNKTVSLSYLPCPGLAKVTHMSLWECRLEGDCEEAKCTDHKEKVDNDDEMVIKPITDNAVESKYLNFRATCKRCHLAAPLIQWRSETALGKLQTYSLVCPWLMVLEDNRGIMHFTDPLFGDKYFMKTLPVSIKSNTQICCSSYGWLLFYTNNLGCLVFFNPFTSDVRQLPTARHLLENLCFSAPPTSPGCIVLGFTKPEEGHVYILKFGDPDPLWLKIDLDFDGDDPYAFYFPTFFGQDVYALCDEGKLVAFKEIMSEENFFWEDVADAPVCCEKIWRQYFLVKCHQRVILVTVGEFGGNVEVFELNDLTNEWKKIKCLGKHVLYICGATCLCIEPKTPKMQNKIYFPRLHSENEKIVFYSLETCKYHTFSGDNIEETFGLFFGTKRHRYPHAWIEPSWY</sequence>
<dbReference type="InterPro" id="IPR005174">
    <property type="entry name" value="KIB1-4_b-propeller"/>
</dbReference>